<protein>
    <submittedName>
        <fullName evidence="2">Uncharacterized protein</fullName>
    </submittedName>
</protein>
<evidence type="ECO:0000256" key="1">
    <source>
        <dbReference type="SAM" id="MobiDB-lite"/>
    </source>
</evidence>
<comment type="caution">
    <text evidence="2">The sequence shown here is derived from an EMBL/GenBank/DDBJ whole genome shotgun (WGS) entry which is preliminary data.</text>
</comment>
<dbReference type="EMBL" id="JACEEZ010007397">
    <property type="protein sequence ID" value="KAG0724086.1"/>
    <property type="molecule type" value="Genomic_DNA"/>
</dbReference>
<organism evidence="2 3">
    <name type="scientific">Chionoecetes opilio</name>
    <name type="common">Atlantic snow crab</name>
    <name type="synonym">Cancer opilio</name>
    <dbReference type="NCBI Taxonomy" id="41210"/>
    <lineage>
        <taxon>Eukaryota</taxon>
        <taxon>Metazoa</taxon>
        <taxon>Ecdysozoa</taxon>
        <taxon>Arthropoda</taxon>
        <taxon>Crustacea</taxon>
        <taxon>Multicrustacea</taxon>
        <taxon>Malacostraca</taxon>
        <taxon>Eumalacostraca</taxon>
        <taxon>Eucarida</taxon>
        <taxon>Decapoda</taxon>
        <taxon>Pleocyemata</taxon>
        <taxon>Brachyura</taxon>
        <taxon>Eubrachyura</taxon>
        <taxon>Majoidea</taxon>
        <taxon>Majidae</taxon>
        <taxon>Chionoecetes</taxon>
    </lineage>
</organism>
<feature type="compositionally biased region" description="Basic and acidic residues" evidence="1">
    <location>
        <begin position="14"/>
        <end position="32"/>
    </location>
</feature>
<feature type="region of interest" description="Disordered" evidence="1">
    <location>
        <begin position="1"/>
        <end position="32"/>
    </location>
</feature>
<evidence type="ECO:0000313" key="3">
    <source>
        <dbReference type="Proteomes" id="UP000770661"/>
    </source>
</evidence>
<gene>
    <name evidence="2" type="ORF">GWK47_041378</name>
</gene>
<dbReference type="AlphaFoldDB" id="A0A8J4YI05"/>
<keyword evidence="3" id="KW-1185">Reference proteome</keyword>
<evidence type="ECO:0000313" key="2">
    <source>
        <dbReference type="EMBL" id="KAG0724086.1"/>
    </source>
</evidence>
<dbReference type="Proteomes" id="UP000770661">
    <property type="component" value="Unassembled WGS sequence"/>
</dbReference>
<name>A0A8J4YI05_CHIOP</name>
<sequence>MITDAYRMKKQRGHRDEERRLRDNEGRRKEEDSRFQVLVTLLSPLHRPPPVCGQRVGTFPSPHNPSMTVRAANTHASRLPRHSTAPLAHFSCGCHAHRRDFSRKHVAHSPPDVAGRLFLPSFRQWRRRWGRFTTTMLASQRMPDISNSPARMLCHWTSQRILEHTPRMHLTLP</sequence>
<reference evidence="2" key="1">
    <citation type="submission" date="2020-07" db="EMBL/GenBank/DDBJ databases">
        <title>The High-quality genome of the commercially important snow crab, Chionoecetes opilio.</title>
        <authorList>
            <person name="Jeong J.-H."/>
            <person name="Ryu S."/>
        </authorList>
    </citation>
    <scope>NUCLEOTIDE SEQUENCE</scope>
    <source>
        <strain evidence="2">MADBK_172401_WGS</strain>
        <tissue evidence="2">Digestive gland</tissue>
    </source>
</reference>
<proteinExistence type="predicted"/>
<accession>A0A8J4YI05</accession>